<name>A0A6V7NWU1_ANACO</name>
<dbReference type="EMBL" id="LR862142">
    <property type="protein sequence ID" value="CAD1823029.1"/>
    <property type="molecule type" value="Genomic_DNA"/>
</dbReference>
<feature type="region of interest" description="Disordered" evidence="1">
    <location>
        <begin position="250"/>
        <end position="277"/>
    </location>
</feature>
<accession>A0A6V7NWU1</accession>
<organism evidence="2">
    <name type="scientific">Ananas comosus var. bracteatus</name>
    <name type="common">red pineapple</name>
    <dbReference type="NCBI Taxonomy" id="296719"/>
    <lineage>
        <taxon>Eukaryota</taxon>
        <taxon>Viridiplantae</taxon>
        <taxon>Streptophyta</taxon>
        <taxon>Embryophyta</taxon>
        <taxon>Tracheophyta</taxon>
        <taxon>Spermatophyta</taxon>
        <taxon>Magnoliopsida</taxon>
        <taxon>Liliopsida</taxon>
        <taxon>Poales</taxon>
        <taxon>Bromeliaceae</taxon>
        <taxon>Bromelioideae</taxon>
        <taxon>Ananas</taxon>
    </lineage>
</organism>
<gene>
    <name evidence="2" type="ORF">CB5_LOCUS6240</name>
</gene>
<dbReference type="AlphaFoldDB" id="A0A6V7NWU1"/>
<reference evidence="2" key="1">
    <citation type="submission" date="2020-07" db="EMBL/GenBank/DDBJ databases">
        <authorList>
            <person name="Lin J."/>
        </authorList>
    </citation>
    <scope>NUCLEOTIDE SEQUENCE</scope>
</reference>
<evidence type="ECO:0000256" key="1">
    <source>
        <dbReference type="SAM" id="MobiDB-lite"/>
    </source>
</evidence>
<evidence type="ECO:0000313" key="2">
    <source>
        <dbReference type="EMBL" id="CAD1823029.1"/>
    </source>
</evidence>
<protein>
    <submittedName>
        <fullName evidence="2">Uncharacterized protein</fullName>
    </submittedName>
</protein>
<sequence>MLFCKIFASTVGISARTRRRSVGLQRDLIRWIQDFERNPRRPRLPILVKVSLVETLFLSAAVVLGRIGVYFELGRDFSDPLRCRGLAFEVGYIVYFYSSVQAVSDCWVPSGLTVDPYRLFGVGLCRGHVTSLIELNRDTLHTRLDSSHECHSKDRRCAFTLVSCMPSHLGGTGVFTVPGTGMFTIFIPAFITTLLPSVDLVGGPMMLRAAPTEDNLFLQYSYRFVYKENSFVYGGFVGVPEERVIRGMTEDRSHPSGTGCLAVSRNTVPRGPVSPTRDRSLRVKTLRTKLNFQDSNFLGRNTFYDPPQSVEKLGTHTITQTSQFAQIQTGAKSTWVPNVREDVITRGGATDAATSSGEDMLKVKLAW</sequence>
<proteinExistence type="predicted"/>